<accession>A0ABT3QXE6</accession>
<dbReference type="Proteomes" id="UP001300261">
    <property type="component" value="Unassembled WGS sequence"/>
</dbReference>
<dbReference type="EMBL" id="JAPEVI010000002">
    <property type="protein sequence ID" value="MCX2721511.1"/>
    <property type="molecule type" value="Genomic_DNA"/>
</dbReference>
<feature type="transmembrane region" description="Helical" evidence="1">
    <location>
        <begin position="172"/>
        <end position="194"/>
    </location>
</feature>
<evidence type="ECO:0000313" key="3">
    <source>
        <dbReference type="Proteomes" id="UP001300261"/>
    </source>
</evidence>
<keyword evidence="1" id="KW-0812">Transmembrane</keyword>
<keyword evidence="3" id="KW-1185">Reference proteome</keyword>
<name>A0ABT3QXE6_9HYPH</name>
<feature type="transmembrane region" description="Helical" evidence="1">
    <location>
        <begin position="85"/>
        <end position="104"/>
    </location>
</feature>
<evidence type="ECO:0000256" key="1">
    <source>
        <dbReference type="SAM" id="Phobius"/>
    </source>
</evidence>
<reference evidence="2 3" key="1">
    <citation type="journal article" date="2016" name="Int. J. Syst. Evol. Microbiol.">
        <title>Labrenzia salina sp. nov., isolated from the rhizosphere of the halophyte Arthrocnemum macrostachyum.</title>
        <authorList>
            <person name="Camacho M."/>
            <person name="Redondo-Gomez S."/>
            <person name="Rodriguez-Llorente I."/>
            <person name="Rohde M."/>
            <person name="Sproer C."/>
            <person name="Schumann P."/>
            <person name="Klenk H.P."/>
            <person name="Montero-Calasanz M.D.C."/>
        </authorList>
    </citation>
    <scope>NUCLEOTIDE SEQUENCE [LARGE SCALE GENOMIC DNA]</scope>
    <source>
        <strain evidence="2 3">DSM 29163</strain>
    </source>
</reference>
<dbReference type="RefSeq" id="WP_265961207.1">
    <property type="nucleotide sequence ID" value="NZ_JAPEVI010000002.1"/>
</dbReference>
<feature type="transmembrane region" description="Helical" evidence="1">
    <location>
        <begin position="201"/>
        <end position="219"/>
    </location>
</feature>
<keyword evidence="1" id="KW-1133">Transmembrane helix</keyword>
<keyword evidence="1" id="KW-0472">Membrane</keyword>
<comment type="caution">
    <text evidence="2">The sequence shown here is derived from an EMBL/GenBank/DDBJ whole genome shotgun (WGS) entry which is preliminary data.</text>
</comment>
<feature type="transmembrane region" description="Helical" evidence="1">
    <location>
        <begin position="231"/>
        <end position="252"/>
    </location>
</feature>
<organism evidence="2 3">
    <name type="scientific">Roseibium salinum</name>
    <dbReference type="NCBI Taxonomy" id="1604349"/>
    <lineage>
        <taxon>Bacteria</taxon>
        <taxon>Pseudomonadati</taxon>
        <taxon>Pseudomonadota</taxon>
        <taxon>Alphaproteobacteria</taxon>
        <taxon>Hyphomicrobiales</taxon>
        <taxon>Stappiaceae</taxon>
        <taxon>Roseibium</taxon>
    </lineage>
</organism>
<proteinExistence type="predicted"/>
<sequence>MVVDRGKAMLSVFGLWAVWTLVTWIFEGRVDTLLRPDAVLDRLVYTGVANILVGILGSALLLGLLVRRSRLRRDRMGFGSPVRTLVWLPIGIALGLALYVGQGAPTAHPTVILNAYAQVLVVSMAEVLVCWAVVAGTLCQSTGLGGRLAIPLAAIVASVLFGLYHFAHSPPFNTVAMVGFLAGIGLLTSAFFFLSRDVYATIAFHNFLGVFGVLQALIAQEKLAAYETLQGPLLATALAALSVLVLADVFFVRRNIAAHLSSA</sequence>
<evidence type="ECO:0008006" key="4">
    <source>
        <dbReference type="Google" id="ProtNLM"/>
    </source>
</evidence>
<evidence type="ECO:0000313" key="2">
    <source>
        <dbReference type="EMBL" id="MCX2721511.1"/>
    </source>
</evidence>
<feature type="transmembrane region" description="Helical" evidence="1">
    <location>
        <begin position="46"/>
        <end position="65"/>
    </location>
</feature>
<gene>
    <name evidence="2" type="ORF">ON753_03690</name>
</gene>
<feature type="transmembrane region" description="Helical" evidence="1">
    <location>
        <begin position="7"/>
        <end position="26"/>
    </location>
</feature>
<feature type="transmembrane region" description="Helical" evidence="1">
    <location>
        <begin position="148"/>
        <end position="166"/>
    </location>
</feature>
<protein>
    <recommendedName>
        <fullName evidence="4">CPBP family intramembrane metalloprotease</fullName>
    </recommendedName>
</protein>
<feature type="transmembrane region" description="Helical" evidence="1">
    <location>
        <begin position="116"/>
        <end position="136"/>
    </location>
</feature>